<dbReference type="Proteomes" id="UP000696573">
    <property type="component" value="Unassembled WGS sequence"/>
</dbReference>
<feature type="non-terminal residue" evidence="1">
    <location>
        <position position="130"/>
    </location>
</feature>
<dbReference type="AlphaFoldDB" id="A0A9N9VSY0"/>
<reference evidence="1" key="1">
    <citation type="submission" date="2021-10" db="EMBL/GenBank/DDBJ databases">
        <authorList>
            <person name="Piombo E."/>
        </authorList>
    </citation>
    <scope>NUCLEOTIDE SEQUENCE</scope>
</reference>
<protein>
    <submittedName>
        <fullName evidence="1">Uncharacterized protein</fullName>
    </submittedName>
</protein>
<gene>
    <name evidence="1" type="ORF">CRHIZ90672A_00010603</name>
</gene>
<keyword evidence="2" id="KW-1185">Reference proteome</keyword>
<dbReference type="EMBL" id="CABFNQ020000758">
    <property type="protein sequence ID" value="CAH0037209.1"/>
    <property type="molecule type" value="Genomic_DNA"/>
</dbReference>
<proteinExistence type="predicted"/>
<evidence type="ECO:0000313" key="2">
    <source>
        <dbReference type="Proteomes" id="UP000696573"/>
    </source>
</evidence>
<sequence>IKKRLLTYVVKVDAQRQPSATSKYKFNWKESSDPQGKYSHPDRSAVTAIFGSEDIVRVYYETMKDSIEMIISLFYKGIREHDQTASAIIFTGGSELIYRVFEYVLRQWFGDACPKIWDKFSPGELQFKYQ</sequence>
<evidence type="ECO:0000313" key="1">
    <source>
        <dbReference type="EMBL" id="CAH0037209.1"/>
    </source>
</evidence>
<name>A0A9N9VSY0_9HYPO</name>
<dbReference type="OrthoDB" id="3231004at2759"/>
<accession>A0A9N9VSY0</accession>
<comment type="caution">
    <text evidence="1">The sequence shown here is derived from an EMBL/GenBank/DDBJ whole genome shotgun (WGS) entry which is preliminary data.</text>
</comment>
<organism evidence="1 2">
    <name type="scientific">Clonostachys rhizophaga</name>
    <dbReference type="NCBI Taxonomy" id="160324"/>
    <lineage>
        <taxon>Eukaryota</taxon>
        <taxon>Fungi</taxon>
        <taxon>Dikarya</taxon>
        <taxon>Ascomycota</taxon>
        <taxon>Pezizomycotina</taxon>
        <taxon>Sordariomycetes</taxon>
        <taxon>Hypocreomycetidae</taxon>
        <taxon>Hypocreales</taxon>
        <taxon>Bionectriaceae</taxon>
        <taxon>Clonostachys</taxon>
    </lineage>
</organism>